<dbReference type="EMBL" id="CBFW010000438">
    <property type="protein sequence ID" value="CDC77528.1"/>
    <property type="molecule type" value="Genomic_DNA"/>
</dbReference>
<dbReference type="SMART" id="SM00530">
    <property type="entry name" value="HTH_XRE"/>
    <property type="match status" value="1"/>
</dbReference>
<dbReference type="Gene3D" id="1.10.260.40">
    <property type="entry name" value="lambda repressor-like DNA-binding domains"/>
    <property type="match status" value="1"/>
</dbReference>
<dbReference type="SUPFAM" id="SSF47413">
    <property type="entry name" value="lambda repressor-like DNA-binding domains"/>
    <property type="match status" value="1"/>
</dbReference>
<proteinExistence type="predicted"/>
<evidence type="ECO:0000259" key="1">
    <source>
        <dbReference type="PROSITE" id="PS50943"/>
    </source>
</evidence>
<dbReference type="PROSITE" id="PS50943">
    <property type="entry name" value="HTH_CROC1"/>
    <property type="match status" value="1"/>
</dbReference>
<dbReference type="InterPro" id="IPR001387">
    <property type="entry name" value="Cro/C1-type_HTH"/>
</dbReference>
<sequence length="112" mass="13190">MDDIFFDDQQTINRIIERIDSLRTERGWSVSGLALEANLSENTLKHLYKRKTYPTLQTLYRISAALGYPLWQLLAFDNKAYTLSAQERELLNAYNRLSPRHRELLLYIANKI</sequence>
<dbReference type="STRING" id="1263015.BN580_00469"/>
<feature type="domain" description="HTH cro/C1-type" evidence="1">
    <location>
        <begin position="19"/>
        <end position="73"/>
    </location>
</feature>
<dbReference type="AlphaFoldDB" id="R6TVT5"/>
<evidence type="ECO:0000313" key="2">
    <source>
        <dbReference type="EMBL" id="CDC77528.1"/>
    </source>
</evidence>
<dbReference type="Proteomes" id="UP000017938">
    <property type="component" value="Unassembled WGS sequence"/>
</dbReference>
<accession>R6TVT5</accession>
<dbReference type="GO" id="GO:0003677">
    <property type="term" value="F:DNA binding"/>
    <property type="evidence" value="ECO:0007669"/>
    <property type="project" value="InterPro"/>
</dbReference>
<reference evidence="2" key="1">
    <citation type="submission" date="2012-11" db="EMBL/GenBank/DDBJ databases">
        <title>Dependencies among metagenomic species, viruses, plasmids and units of genetic variation.</title>
        <authorList>
            <person name="Nielsen H.B."/>
            <person name="Almeida M."/>
            <person name="Juncker A.S."/>
            <person name="Rasmussen S."/>
            <person name="Li J."/>
            <person name="Sunagawa S."/>
            <person name="Plichta D."/>
            <person name="Gautier L."/>
            <person name="Le Chatelier E."/>
            <person name="Peletier E."/>
            <person name="Bonde I."/>
            <person name="Nielsen T."/>
            <person name="Manichanh C."/>
            <person name="Arumugam M."/>
            <person name="Batto J."/>
            <person name="Santos M.B.Q.D."/>
            <person name="Blom N."/>
            <person name="Borruel N."/>
            <person name="Burgdorf K.S."/>
            <person name="Boumezbeur F."/>
            <person name="Casellas F."/>
            <person name="Dore J."/>
            <person name="Guarner F."/>
            <person name="Hansen T."/>
            <person name="Hildebrand F."/>
            <person name="Kaas R.S."/>
            <person name="Kennedy S."/>
            <person name="Kristiansen K."/>
            <person name="Kultima J.R."/>
            <person name="Leonard P."/>
            <person name="Levenez F."/>
            <person name="Lund O."/>
            <person name="Moumen B."/>
            <person name="Le Paslier D."/>
            <person name="Pons N."/>
            <person name="Pedersen O."/>
            <person name="Prifti E."/>
            <person name="Qin J."/>
            <person name="Raes J."/>
            <person name="Tap J."/>
            <person name="Tims S."/>
            <person name="Ussery D.W."/>
            <person name="Yamada T."/>
            <person name="MetaHit consortium"/>
            <person name="Renault P."/>
            <person name="Sicheritz-Ponten T."/>
            <person name="Bork P."/>
            <person name="Wang J."/>
            <person name="Brunak S."/>
            <person name="Ehrlich S.D."/>
        </authorList>
    </citation>
    <scope>NUCLEOTIDE SEQUENCE [LARGE SCALE GENOMIC DNA]</scope>
</reference>
<evidence type="ECO:0000313" key="3">
    <source>
        <dbReference type="Proteomes" id="UP000017938"/>
    </source>
</evidence>
<gene>
    <name evidence="2" type="ORF">BN580_00469</name>
</gene>
<comment type="caution">
    <text evidence="2">The sequence shown here is derived from an EMBL/GenBank/DDBJ whole genome shotgun (WGS) entry which is preliminary data.</text>
</comment>
<dbReference type="InterPro" id="IPR010982">
    <property type="entry name" value="Lambda_DNA-bd_dom_sf"/>
</dbReference>
<dbReference type="Pfam" id="PF13443">
    <property type="entry name" value="HTH_26"/>
    <property type="match status" value="1"/>
</dbReference>
<organism evidence="2 3">
    <name type="scientific">Candidatus Colimorpha enterica</name>
    <dbReference type="NCBI Taxonomy" id="3083063"/>
    <lineage>
        <taxon>Bacteria</taxon>
        <taxon>Pseudomonadati</taxon>
        <taxon>Bacteroidota</taxon>
        <taxon>Bacteroidia</taxon>
        <taxon>Bacteroidales</taxon>
        <taxon>Candidatus Colimorpha</taxon>
    </lineage>
</organism>
<dbReference type="CDD" id="cd00093">
    <property type="entry name" value="HTH_XRE"/>
    <property type="match status" value="1"/>
</dbReference>
<protein>
    <recommendedName>
        <fullName evidence="1">HTH cro/C1-type domain-containing protein</fullName>
    </recommendedName>
</protein>
<name>R6TVT5_9BACT</name>